<organism evidence="3 4">
    <name type="scientific">Penicillium malachiteum</name>
    <dbReference type="NCBI Taxonomy" id="1324776"/>
    <lineage>
        <taxon>Eukaryota</taxon>
        <taxon>Fungi</taxon>
        <taxon>Dikarya</taxon>
        <taxon>Ascomycota</taxon>
        <taxon>Pezizomycotina</taxon>
        <taxon>Eurotiomycetes</taxon>
        <taxon>Eurotiomycetidae</taxon>
        <taxon>Eurotiales</taxon>
        <taxon>Aspergillaceae</taxon>
        <taxon>Penicillium</taxon>
    </lineage>
</organism>
<evidence type="ECO:0000313" key="4">
    <source>
        <dbReference type="Proteomes" id="UP001215712"/>
    </source>
</evidence>
<dbReference type="Gene3D" id="3.20.20.70">
    <property type="entry name" value="Aldolase class I"/>
    <property type="match status" value="1"/>
</dbReference>
<evidence type="ECO:0000256" key="2">
    <source>
        <dbReference type="RuleBase" id="RU000501"/>
    </source>
</evidence>
<comment type="catalytic activity">
    <reaction evidence="2">
        <text>D-sedoheptulose 7-phosphate + D-glyceraldehyde 3-phosphate = D-erythrose 4-phosphate + beta-D-fructose 6-phosphate</text>
        <dbReference type="Rhea" id="RHEA:17053"/>
        <dbReference type="ChEBI" id="CHEBI:16897"/>
        <dbReference type="ChEBI" id="CHEBI:57483"/>
        <dbReference type="ChEBI" id="CHEBI:57634"/>
        <dbReference type="ChEBI" id="CHEBI:59776"/>
        <dbReference type="EC" id="2.2.1.2"/>
    </reaction>
</comment>
<proteinExistence type="predicted"/>
<comment type="caution">
    <text evidence="3">The sequence shown here is derived from an EMBL/GenBank/DDBJ whole genome shotgun (WGS) entry which is preliminary data.</text>
</comment>
<gene>
    <name evidence="3" type="ORF">N7493_001775</name>
</gene>
<dbReference type="EC" id="2.2.1.2" evidence="2"/>
<comment type="pathway">
    <text evidence="2">Carbohydrate degradation; pentose phosphate pathway; D-glyceraldehyde 3-phosphate and beta-D-fructose 6-phosphate from D-ribose 5-phosphate and D-xylulose 5-phosphate (non-oxidative stage): step 2/3.</text>
</comment>
<keyword evidence="1" id="KW-0704">Schiff base</keyword>
<dbReference type="InterPro" id="IPR001585">
    <property type="entry name" value="TAL/FSA"/>
</dbReference>
<accession>A0AAD6HVU4</accession>
<evidence type="ECO:0000313" key="3">
    <source>
        <dbReference type="EMBL" id="KAJ5738620.1"/>
    </source>
</evidence>
<dbReference type="PROSITE" id="PS00958">
    <property type="entry name" value="TRANSALDOLASE_2"/>
    <property type="match status" value="1"/>
</dbReference>
<dbReference type="PANTHER" id="PTHR10683">
    <property type="entry name" value="TRANSALDOLASE"/>
    <property type="match status" value="1"/>
</dbReference>
<dbReference type="EMBL" id="JAQJAN010000002">
    <property type="protein sequence ID" value="KAJ5738620.1"/>
    <property type="molecule type" value="Genomic_DNA"/>
</dbReference>
<dbReference type="GO" id="GO:0004801">
    <property type="term" value="F:transaldolase activity"/>
    <property type="evidence" value="ECO:0007669"/>
    <property type="project" value="UniProtKB-EC"/>
</dbReference>
<dbReference type="InterPro" id="IPR013785">
    <property type="entry name" value="Aldolase_TIM"/>
</dbReference>
<sequence>MESFVNALEYLRSKTQVDLDNLDIEVAKRGAMGFPFVDATSNQILVLLQVQNPANADLVQRTLSITNELHPHYPSLRFEELAVEVAAIHLAIRVLPYISGKVHVMANPCYSFNTSRIIEAGKRYHSLFRYFDAKCDLKRVVMKVPATWEGLQACRTLTTEGIQTLGTTVFSIEQCILAGEAGCLSVSPFIHDLKKLVCPNHKDDDPVIELCVQAQMYYKSHNIPTRIKACSSGSLDEILQLAGVDAHTLELVEIDALARERRDRNILHSINLFEAPNIISSYGTAHYPSYANNEAGFRVDLAASRGGMSQLKLYRAIDIFCDYQKKAEAFFCSINESS</sequence>
<keyword evidence="2" id="KW-0808">Transferase</keyword>
<keyword evidence="2" id="KW-0570">Pentose shunt</keyword>
<dbReference type="SUPFAM" id="SSF51569">
    <property type="entry name" value="Aldolase"/>
    <property type="match status" value="1"/>
</dbReference>
<protein>
    <recommendedName>
        <fullName evidence="2">Transaldolase</fullName>
        <ecNumber evidence="2">2.2.1.2</ecNumber>
    </recommendedName>
</protein>
<dbReference type="GO" id="GO:0005975">
    <property type="term" value="P:carbohydrate metabolic process"/>
    <property type="evidence" value="ECO:0007669"/>
    <property type="project" value="InterPro"/>
</dbReference>
<dbReference type="AlphaFoldDB" id="A0AAD6HVU4"/>
<name>A0AAD6HVU4_9EURO</name>
<evidence type="ECO:0000256" key="1">
    <source>
        <dbReference type="ARBA" id="ARBA00023270"/>
    </source>
</evidence>
<comment type="function">
    <text evidence="2">Catalyzes the rate-limiting step of the non-oxidative phase in the pentose phosphate pathway. Catalyzes the reversible conversion of sedheptulose-7-phosphate and D-glyceraldehyde 3-phosphate into erythrose-4-phosphate and beta-D-fructose 6-phosphate.</text>
</comment>
<keyword evidence="4" id="KW-1185">Reference proteome</keyword>
<dbReference type="Pfam" id="PF00923">
    <property type="entry name" value="TAL_FSA"/>
    <property type="match status" value="1"/>
</dbReference>
<dbReference type="PANTHER" id="PTHR10683:SF34">
    <property type="entry name" value="TRANSALDOLASE"/>
    <property type="match status" value="1"/>
</dbReference>
<dbReference type="GO" id="GO:0009052">
    <property type="term" value="P:pentose-phosphate shunt, non-oxidative branch"/>
    <property type="evidence" value="ECO:0007669"/>
    <property type="project" value="TreeGrafter"/>
</dbReference>
<dbReference type="InterPro" id="IPR018225">
    <property type="entry name" value="Transaldolase_AS"/>
</dbReference>
<dbReference type="Proteomes" id="UP001215712">
    <property type="component" value="Unassembled WGS sequence"/>
</dbReference>
<reference evidence="3" key="1">
    <citation type="journal article" date="2023" name="IMA Fungus">
        <title>Comparative genomic study of the Penicillium genus elucidates a diverse pangenome and 15 lateral gene transfer events.</title>
        <authorList>
            <person name="Petersen C."/>
            <person name="Sorensen T."/>
            <person name="Nielsen M.R."/>
            <person name="Sondergaard T.E."/>
            <person name="Sorensen J.L."/>
            <person name="Fitzpatrick D.A."/>
            <person name="Frisvad J.C."/>
            <person name="Nielsen K.L."/>
        </authorList>
    </citation>
    <scope>NUCLEOTIDE SEQUENCE</scope>
    <source>
        <strain evidence="3">IBT 17514</strain>
    </source>
</reference>
<reference evidence="3" key="2">
    <citation type="submission" date="2023-01" db="EMBL/GenBank/DDBJ databases">
        <authorList>
            <person name="Petersen C."/>
        </authorList>
    </citation>
    <scope>NUCLEOTIDE SEQUENCE</scope>
    <source>
        <strain evidence="3">IBT 17514</strain>
    </source>
</reference>